<comment type="caution">
    <text evidence="5">The sequence shown here is derived from an EMBL/GenBank/DDBJ whole genome shotgun (WGS) entry which is preliminary data.</text>
</comment>
<accession>A0ABR1J482</accession>
<feature type="domain" description="YDG" evidence="4">
    <location>
        <begin position="7"/>
        <end position="163"/>
    </location>
</feature>
<evidence type="ECO:0000313" key="6">
    <source>
        <dbReference type="Proteomes" id="UP001498398"/>
    </source>
</evidence>
<feature type="compositionally biased region" description="Basic and acidic residues" evidence="3">
    <location>
        <begin position="264"/>
        <end position="275"/>
    </location>
</feature>
<dbReference type="Pfam" id="PF02182">
    <property type="entry name" value="SAD_SRA"/>
    <property type="match status" value="1"/>
</dbReference>
<evidence type="ECO:0000259" key="4">
    <source>
        <dbReference type="PROSITE" id="PS51015"/>
    </source>
</evidence>
<dbReference type="SUPFAM" id="SSF88697">
    <property type="entry name" value="PUA domain-like"/>
    <property type="match status" value="1"/>
</dbReference>
<evidence type="ECO:0000256" key="2">
    <source>
        <dbReference type="PROSITE-ProRule" id="PRU00358"/>
    </source>
</evidence>
<proteinExistence type="predicted"/>
<protein>
    <recommendedName>
        <fullName evidence="4">YDG domain-containing protein</fullName>
    </recommendedName>
</protein>
<dbReference type="InterPro" id="IPR003105">
    <property type="entry name" value="SRA_YDG"/>
</dbReference>
<organism evidence="5 6">
    <name type="scientific">Marasmiellus scandens</name>
    <dbReference type="NCBI Taxonomy" id="2682957"/>
    <lineage>
        <taxon>Eukaryota</taxon>
        <taxon>Fungi</taxon>
        <taxon>Dikarya</taxon>
        <taxon>Basidiomycota</taxon>
        <taxon>Agaricomycotina</taxon>
        <taxon>Agaricomycetes</taxon>
        <taxon>Agaricomycetidae</taxon>
        <taxon>Agaricales</taxon>
        <taxon>Marasmiineae</taxon>
        <taxon>Omphalotaceae</taxon>
        <taxon>Marasmiellus</taxon>
    </lineage>
</organism>
<gene>
    <name evidence="5" type="ORF">VKT23_014722</name>
</gene>
<dbReference type="EMBL" id="JBANRG010000046">
    <property type="protein sequence ID" value="KAK7445727.1"/>
    <property type="molecule type" value="Genomic_DNA"/>
</dbReference>
<evidence type="ECO:0000313" key="5">
    <source>
        <dbReference type="EMBL" id="KAK7445727.1"/>
    </source>
</evidence>
<sequence length="300" mass="33798">MVSGIYGHLEEFPVGSTFRTRKEMHQCGMHPTTQGGIAFPGGNFERACSIVIRPGQYCDDEDNGETITYTGAGGDPETGSGRLTQDQKWIWNGNKNLMKCHEMKKPVRVIRGSPPDRMRDTMANSHLYPKEGFRYDGLYHVTKVFTRTSKHSKHKICAFQLERVKNQPPPPWLPNEGEQENPIVIESDQEERDDSEEEVDLEVPATSSRKAPGPARAAMKRKRQESEEISSPTTSRIEAGPSFAGSRAVTQRSTLHRSNPHQPSGRDPHRDETSRQRQNRMAGNAKEKDKLRGVAFSKRT</sequence>
<dbReference type="Gene3D" id="2.30.280.10">
    <property type="entry name" value="SRA-YDG"/>
    <property type="match status" value="1"/>
</dbReference>
<dbReference type="SMART" id="SM00466">
    <property type="entry name" value="SRA"/>
    <property type="match status" value="1"/>
</dbReference>
<keyword evidence="1 2" id="KW-0539">Nucleus</keyword>
<comment type="subcellular location">
    <subcellularLocation>
        <location evidence="2">Nucleus</location>
    </subcellularLocation>
</comment>
<reference evidence="5 6" key="1">
    <citation type="submission" date="2024-01" db="EMBL/GenBank/DDBJ databases">
        <title>A draft genome for the cacao thread blight pathogen Marasmiellus scandens.</title>
        <authorList>
            <person name="Baruah I.K."/>
            <person name="Leung J."/>
            <person name="Bukari Y."/>
            <person name="Amoako-Attah I."/>
            <person name="Meinhardt L.W."/>
            <person name="Bailey B.A."/>
            <person name="Cohen S.P."/>
        </authorList>
    </citation>
    <scope>NUCLEOTIDE SEQUENCE [LARGE SCALE GENOMIC DNA]</scope>
    <source>
        <strain evidence="5 6">GH-19</strain>
    </source>
</reference>
<dbReference type="Proteomes" id="UP001498398">
    <property type="component" value="Unassembled WGS sequence"/>
</dbReference>
<dbReference type="InterPro" id="IPR015947">
    <property type="entry name" value="PUA-like_sf"/>
</dbReference>
<feature type="region of interest" description="Disordered" evidence="3">
    <location>
        <begin position="188"/>
        <end position="300"/>
    </location>
</feature>
<evidence type="ECO:0000256" key="1">
    <source>
        <dbReference type="ARBA" id="ARBA00023242"/>
    </source>
</evidence>
<dbReference type="InterPro" id="IPR036987">
    <property type="entry name" value="SRA-YDG_sf"/>
</dbReference>
<evidence type="ECO:0000256" key="3">
    <source>
        <dbReference type="SAM" id="MobiDB-lite"/>
    </source>
</evidence>
<dbReference type="PANTHER" id="PTHR14140:SF27">
    <property type="entry name" value="OS04G0289800 PROTEIN"/>
    <property type="match status" value="1"/>
</dbReference>
<dbReference type="PANTHER" id="PTHR14140">
    <property type="entry name" value="E3 UBIQUITIN-PROTEIN LIGASE UHRF-RELATED"/>
    <property type="match status" value="1"/>
</dbReference>
<keyword evidence="6" id="KW-1185">Reference proteome</keyword>
<dbReference type="PROSITE" id="PS51015">
    <property type="entry name" value="YDG"/>
    <property type="match status" value="1"/>
</dbReference>
<feature type="compositionally biased region" description="Acidic residues" evidence="3">
    <location>
        <begin position="188"/>
        <end position="201"/>
    </location>
</feature>
<dbReference type="InterPro" id="IPR045134">
    <property type="entry name" value="UHRF1/2-like"/>
</dbReference>
<name>A0ABR1J482_9AGAR</name>